<dbReference type="SUPFAM" id="SSF140478">
    <property type="entry name" value="LemA-like"/>
    <property type="match status" value="1"/>
</dbReference>
<evidence type="ECO:0000256" key="2">
    <source>
        <dbReference type="ARBA" id="ARBA00008854"/>
    </source>
</evidence>
<proteinExistence type="inferred from homology"/>
<keyword evidence="5 6" id="KW-0472">Membrane</keyword>
<evidence type="ECO:0000256" key="5">
    <source>
        <dbReference type="ARBA" id="ARBA00023136"/>
    </source>
</evidence>
<keyword evidence="4 6" id="KW-1133">Transmembrane helix</keyword>
<comment type="subcellular location">
    <subcellularLocation>
        <location evidence="1">Membrane</location>
        <topology evidence="1">Single-pass membrane protein</topology>
    </subcellularLocation>
</comment>
<comment type="similarity">
    <text evidence="2">Belongs to the LemA family.</text>
</comment>
<accession>A0ABU1AT65</accession>
<evidence type="ECO:0000256" key="6">
    <source>
        <dbReference type="SAM" id="Phobius"/>
    </source>
</evidence>
<gene>
    <name evidence="7" type="ORF">QEH52_06975</name>
</gene>
<dbReference type="EMBL" id="JARXHW010000012">
    <property type="protein sequence ID" value="MDQ8207243.1"/>
    <property type="molecule type" value="Genomic_DNA"/>
</dbReference>
<keyword evidence="8" id="KW-1185">Reference proteome</keyword>
<dbReference type="InterPro" id="IPR007156">
    <property type="entry name" value="MamQ_LemA"/>
</dbReference>
<name>A0ABU1AT65_9BACT</name>
<dbReference type="Proteomes" id="UP001225316">
    <property type="component" value="Unassembled WGS sequence"/>
</dbReference>
<organism evidence="7 8">
    <name type="scientific">Thalassobacterium maritimum</name>
    <dbReference type="NCBI Taxonomy" id="3041265"/>
    <lineage>
        <taxon>Bacteria</taxon>
        <taxon>Pseudomonadati</taxon>
        <taxon>Verrucomicrobiota</taxon>
        <taxon>Opitutia</taxon>
        <taxon>Puniceicoccales</taxon>
        <taxon>Coraliomargaritaceae</taxon>
        <taxon>Thalassobacterium</taxon>
    </lineage>
</organism>
<dbReference type="Gene3D" id="1.20.1440.20">
    <property type="entry name" value="LemA-like domain"/>
    <property type="match status" value="1"/>
</dbReference>
<dbReference type="PANTHER" id="PTHR34478:SF1">
    <property type="entry name" value="PROTEIN LEMA"/>
    <property type="match status" value="1"/>
</dbReference>
<evidence type="ECO:0000313" key="7">
    <source>
        <dbReference type="EMBL" id="MDQ8207243.1"/>
    </source>
</evidence>
<feature type="transmembrane region" description="Helical" evidence="6">
    <location>
        <begin position="6"/>
        <end position="29"/>
    </location>
</feature>
<sequence>MMIGWILLAIFVAFCVVIALWVMGVYNGLVTLRNRFKNAFAQIDVQLKRRYDLIPNLVETAKGYLSHERETLEAVIAARNGAASAGQAAASDPGNPDAIKNLMGAETALTGAMSKFFALSESYPDLKANQNMMQLTEELTSTENKIAFARQAYNDAVMTYNTKREVFPAVLFSSTLGFREAQLFEITEAQEREAVKVSF</sequence>
<keyword evidence="3 6" id="KW-0812">Transmembrane</keyword>
<evidence type="ECO:0000256" key="4">
    <source>
        <dbReference type="ARBA" id="ARBA00022989"/>
    </source>
</evidence>
<comment type="caution">
    <text evidence="7">The sequence shown here is derived from an EMBL/GenBank/DDBJ whole genome shotgun (WGS) entry which is preliminary data.</text>
</comment>
<evidence type="ECO:0000256" key="1">
    <source>
        <dbReference type="ARBA" id="ARBA00004167"/>
    </source>
</evidence>
<evidence type="ECO:0000256" key="3">
    <source>
        <dbReference type="ARBA" id="ARBA00022692"/>
    </source>
</evidence>
<dbReference type="InterPro" id="IPR023353">
    <property type="entry name" value="LemA-like_dom_sf"/>
</dbReference>
<protein>
    <submittedName>
        <fullName evidence="7">LemA family protein</fullName>
    </submittedName>
</protein>
<dbReference type="PANTHER" id="PTHR34478">
    <property type="entry name" value="PROTEIN LEMA"/>
    <property type="match status" value="1"/>
</dbReference>
<dbReference type="Pfam" id="PF04011">
    <property type="entry name" value="LemA"/>
    <property type="match status" value="1"/>
</dbReference>
<evidence type="ECO:0000313" key="8">
    <source>
        <dbReference type="Proteomes" id="UP001225316"/>
    </source>
</evidence>
<reference evidence="7 8" key="1">
    <citation type="submission" date="2023-04" db="EMBL/GenBank/DDBJ databases">
        <title>A novel bacteria isolated from coastal sediment.</title>
        <authorList>
            <person name="Liu X.-J."/>
            <person name="Du Z.-J."/>
        </authorList>
    </citation>
    <scope>NUCLEOTIDE SEQUENCE [LARGE SCALE GENOMIC DNA]</scope>
    <source>
        <strain evidence="7 8">SDUM461003</strain>
    </source>
</reference>